<evidence type="ECO:0000313" key="2">
    <source>
        <dbReference type="Proteomes" id="UP001348369"/>
    </source>
</evidence>
<organism evidence="1 2">
    <name type="scientific">Streptomyces scopuliridis</name>
    <dbReference type="NCBI Taxonomy" id="452529"/>
    <lineage>
        <taxon>Bacteria</taxon>
        <taxon>Bacillati</taxon>
        <taxon>Actinomycetota</taxon>
        <taxon>Actinomycetes</taxon>
        <taxon>Kitasatosporales</taxon>
        <taxon>Streptomycetaceae</taxon>
        <taxon>Streptomyces</taxon>
    </lineage>
</organism>
<evidence type="ECO:0000313" key="1">
    <source>
        <dbReference type="EMBL" id="WSC02668.1"/>
    </source>
</evidence>
<reference evidence="1" key="1">
    <citation type="submission" date="2022-10" db="EMBL/GenBank/DDBJ databases">
        <title>The complete genomes of actinobacterial strains from the NBC collection.</title>
        <authorList>
            <person name="Joergensen T.S."/>
            <person name="Alvarez Arevalo M."/>
            <person name="Sterndorff E.B."/>
            <person name="Faurdal D."/>
            <person name="Vuksanovic O."/>
            <person name="Mourched A.-S."/>
            <person name="Charusanti P."/>
            <person name="Shaw S."/>
            <person name="Blin K."/>
            <person name="Weber T."/>
        </authorList>
    </citation>
    <scope>NUCLEOTIDE SEQUENCE</scope>
    <source>
        <strain evidence="1">NBC 01771</strain>
    </source>
</reference>
<proteinExistence type="predicted"/>
<sequence length="98" mass="10909">MTAYVLVDAQVLDGERARGYRALAEPSIQLYGGRYLVQGTVPEVVEGTWPSSRVATVLEFPDMDRLKEWYASAEYQEAKAVRGAAIELRMLFVEGKPA</sequence>
<dbReference type="EMBL" id="CP109109">
    <property type="protein sequence ID" value="WSC02668.1"/>
    <property type="molecule type" value="Genomic_DNA"/>
</dbReference>
<gene>
    <name evidence="1" type="ORF">OG835_40530</name>
</gene>
<dbReference type="Proteomes" id="UP001348369">
    <property type="component" value="Chromosome"/>
</dbReference>
<protein>
    <submittedName>
        <fullName evidence="1">DUF1330 domain-containing protein</fullName>
    </submittedName>
</protein>
<name>A0ACD4ZXZ6_9ACTN</name>
<keyword evidence="2" id="KW-1185">Reference proteome</keyword>
<accession>A0ACD4ZXZ6</accession>